<evidence type="ECO:0000256" key="2">
    <source>
        <dbReference type="ARBA" id="ARBA00022676"/>
    </source>
</evidence>
<gene>
    <name evidence="5" type="ORF">FHR19_002678</name>
</gene>
<organism evidence="5 6">
    <name type="scientific">Sphingomonas yantingensis</name>
    <dbReference type="NCBI Taxonomy" id="1241761"/>
    <lineage>
        <taxon>Bacteria</taxon>
        <taxon>Pseudomonadati</taxon>
        <taxon>Pseudomonadota</taxon>
        <taxon>Alphaproteobacteria</taxon>
        <taxon>Sphingomonadales</taxon>
        <taxon>Sphingomonadaceae</taxon>
        <taxon>Sphingomonas</taxon>
    </lineage>
</organism>
<dbReference type="Proteomes" id="UP000557739">
    <property type="component" value="Unassembled WGS sequence"/>
</dbReference>
<evidence type="ECO:0000313" key="6">
    <source>
        <dbReference type="Proteomes" id="UP000557739"/>
    </source>
</evidence>
<dbReference type="EMBL" id="JACIJJ010000004">
    <property type="protein sequence ID" value="MBB5699312.1"/>
    <property type="molecule type" value="Genomic_DNA"/>
</dbReference>
<reference evidence="5 6" key="1">
    <citation type="submission" date="2020-08" db="EMBL/GenBank/DDBJ databases">
        <title>Genomic Encyclopedia of Type Strains, Phase IV (KMG-IV): sequencing the most valuable type-strain genomes for metagenomic binning, comparative biology and taxonomic classification.</title>
        <authorList>
            <person name="Goeker M."/>
        </authorList>
    </citation>
    <scope>NUCLEOTIDE SEQUENCE [LARGE SCALE GENOMIC DNA]</scope>
    <source>
        <strain evidence="5 6">DSM 27244</strain>
    </source>
</reference>
<dbReference type="Gene3D" id="3.90.550.10">
    <property type="entry name" value="Spore Coat Polysaccharide Biosynthesis Protein SpsA, Chain A"/>
    <property type="match status" value="1"/>
</dbReference>
<dbReference type="Pfam" id="PF00535">
    <property type="entry name" value="Glycos_transf_2"/>
    <property type="match status" value="1"/>
</dbReference>
<dbReference type="RefSeq" id="WP_184029232.1">
    <property type="nucleotide sequence ID" value="NZ_JACIJJ010000004.1"/>
</dbReference>
<dbReference type="PANTHER" id="PTHR43179">
    <property type="entry name" value="RHAMNOSYLTRANSFERASE WBBL"/>
    <property type="match status" value="1"/>
</dbReference>
<sequence>MIANPDRVCYGRRIDHPGDTRPLQPEHKLVTVIVPVWNNPEQLERCIAALQAQDFPADRFEIVVVDNGSTDDTMARAQATGVRVLQQTKPGSYAARNLGIAQTSSEYLAFTDSDCIPDAQWLSTAMRRTTGEANLGVVAGRIVLFNESGGEARRWAECYEAMVAFPQHQAALGSCATANWLSPRAAIVEAGGFDETVKSGGDHHMGMKIRSSGRTMLYEPGMIVRHPTRATFAALLEKRRRLTGGHWDRTHGRMRLIRALAKNSLETGRRGKKVLLAGDAPIATRLKAEAVLVALGLADIGEYIRLSLGGRTVR</sequence>
<dbReference type="InterPro" id="IPR001173">
    <property type="entry name" value="Glyco_trans_2-like"/>
</dbReference>
<dbReference type="GO" id="GO:0016757">
    <property type="term" value="F:glycosyltransferase activity"/>
    <property type="evidence" value="ECO:0007669"/>
    <property type="project" value="UniProtKB-KW"/>
</dbReference>
<dbReference type="InterPro" id="IPR029044">
    <property type="entry name" value="Nucleotide-diphossugar_trans"/>
</dbReference>
<dbReference type="CDD" id="cd00761">
    <property type="entry name" value="Glyco_tranf_GTA_type"/>
    <property type="match status" value="1"/>
</dbReference>
<proteinExistence type="inferred from homology"/>
<comment type="caution">
    <text evidence="5">The sequence shown here is derived from an EMBL/GenBank/DDBJ whole genome shotgun (WGS) entry which is preliminary data.</text>
</comment>
<dbReference type="AlphaFoldDB" id="A0A7W9EIL1"/>
<dbReference type="SUPFAM" id="SSF53448">
    <property type="entry name" value="Nucleotide-diphospho-sugar transferases"/>
    <property type="match status" value="1"/>
</dbReference>
<evidence type="ECO:0000259" key="4">
    <source>
        <dbReference type="Pfam" id="PF00535"/>
    </source>
</evidence>
<keyword evidence="2" id="KW-0328">Glycosyltransferase</keyword>
<name>A0A7W9EIL1_9SPHN</name>
<evidence type="ECO:0000313" key="5">
    <source>
        <dbReference type="EMBL" id="MBB5699312.1"/>
    </source>
</evidence>
<comment type="similarity">
    <text evidence="1">Belongs to the glycosyltransferase 2 family.</text>
</comment>
<evidence type="ECO:0000256" key="1">
    <source>
        <dbReference type="ARBA" id="ARBA00006739"/>
    </source>
</evidence>
<protein>
    <submittedName>
        <fullName evidence="5">Glycosyltransferase involved in cell wall biosynthesis</fullName>
    </submittedName>
</protein>
<evidence type="ECO:0000256" key="3">
    <source>
        <dbReference type="ARBA" id="ARBA00022679"/>
    </source>
</evidence>
<keyword evidence="3 5" id="KW-0808">Transferase</keyword>
<keyword evidence="6" id="KW-1185">Reference proteome</keyword>
<feature type="domain" description="Glycosyltransferase 2-like" evidence="4">
    <location>
        <begin position="31"/>
        <end position="157"/>
    </location>
</feature>
<accession>A0A7W9EIL1</accession>
<dbReference type="PANTHER" id="PTHR43179:SF12">
    <property type="entry name" value="GALACTOFURANOSYLTRANSFERASE GLFT2"/>
    <property type="match status" value="1"/>
</dbReference>